<protein>
    <submittedName>
        <fullName evidence="4">Phosphotransferase</fullName>
    </submittedName>
</protein>
<dbReference type="Pfam" id="PF01636">
    <property type="entry name" value="APH"/>
    <property type="match status" value="1"/>
</dbReference>
<dbReference type="EMBL" id="JBAWKS010000001">
    <property type="protein sequence ID" value="MEI4548668.1"/>
    <property type="molecule type" value="Genomic_DNA"/>
</dbReference>
<keyword evidence="1" id="KW-0547">Nucleotide-binding</keyword>
<keyword evidence="5" id="KW-1185">Reference proteome</keyword>
<dbReference type="InterPro" id="IPR011009">
    <property type="entry name" value="Kinase-like_dom_sf"/>
</dbReference>
<organism evidence="4 5">
    <name type="scientific">Pseudoalteromonas spongiae</name>
    <dbReference type="NCBI Taxonomy" id="298657"/>
    <lineage>
        <taxon>Bacteria</taxon>
        <taxon>Pseudomonadati</taxon>
        <taxon>Pseudomonadota</taxon>
        <taxon>Gammaproteobacteria</taxon>
        <taxon>Alteromonadales</taxon>
        <taxon>Pseudoalteromonadaceae</taxon>
        <taxon>Pseudoalteromonas</taxon>
    </lineage>
</organism>
<feature type="domain" description="Aminoglycoside phosphotransferase" evidence="3">
    <location>
        <begin position="25"/>
        <end position="247"/>
    </location>
</feature>
<proteinExistence type="predicted"/>
<name>A0ABU8ER22_9GAMM</name>
<sequence>MHNQMFDAFLTQNLPNLEQQNAFKVELITGDASFRKYFRVFTDNHTYILMVSPPNLVDNEPFIELNQLFSQGSFKVPQILAVDKELGLLLIEDLGSTHFSDCLGQGCEQKLYHQAIDMLPNIAKLAKTNAMKPYDAAFIDLELEIFNHWLIEQFCQITMDTGAQKTWQQVKQQLINALEMQPKVTMHRDYHSRNLMVWQQQLAIIDYQDAVQGPLTYDLVSLTKDCYHILPKTLRQELVRYGFAQYEKAGMTVGLSFDDFELLYTLTGIQRHLKAAGIFCRLSIRDNKQGYLPHVLDTMHYVVEACDELAHSFPVLGYFSQWLKVSVLPSLKAKL</sequence>
<evidence type="ECO:0000256" key="2">
    <source>
        <dbReference type="ARBA" id="ARBA00022840"/>
    </source>
</evidence>
<dbReference type="Proteomes" id="UP001382455">
    <property type="component" value="Unassembled WGS sequence"/>
</dbReference>
<accession>A0ABU8ER22</accession>
<reference evidence="4 5" key="1">
    <citation type="submission" date="2023-12" db="EMBL/GenBank/DDBJ databases">
        <title>Friends and Foes: Symbiotic and Algicidal bacterial influence on Karenia brevis blooms.</title>
        <authorList>
            <person name="Fei C."/>
            <person name="Mohamed A.R."/>
            <person name="Booker A."/>
            <person name="Arshad M."/>
            <person name="Klass S."/>
            <person name="Ahn S."/>
            <person name="Gilbert P.M."/>
            <person name="Heil C.A."/>
            <person name="Martinez J.M."/>
            <person name="Amin S.A."/>
        </authorList>
    </citation>
    <scope>NUCLEOTIDE SEQUENCE [LARGE SCALE GENOMIC DNA]</scope>
    <source>
        <strain evidence="4 5">CE15</strain>
    </source>
</reference>
<evidence type="ECO:0000313" key="5">
    <source>
        <dbReference type="Proteomes" id="UP001382455"/>
    </source>
</evidence>
<dbReference type="RefSeq" id="WP_336434547.1">
    <property type="nucleotide sequence ID" value="NZ_JBAWKS010000001.1"/>
</dbReference>
<keyword evidence="2" id="KW-0067">ATP-binding</keyword>
<evidence type="ECO:0000259" key="3">
    <source>
        <dbReference type="Pfam" id="PF01636"/>
    </source>
</evidence>
<evidence type="ECO:0000313" key="4">
    <source>
        <dbReference type="EMBL" id="MEI4548668.1"/>
    </source>
</evidence>
<dbReference type="InterPro" id="IPR002575">
    <property type="entry name" value="Aminoglycoside_PTrfase"/>
</dbReference>
<dbReference type="SUPFAM" id="SSF56112">
    <property type="entry name" value="Protein kinase-like (PK-like)"/>
    <property type="match status" value="1"/>
</dbReference>
<comment type="caution">
    <text evidence="4">The sequence shown here is derived from an EMBL/GenBank/DDBJ whole genome shotgun (WGS) entry which is preliminary data.</text>
</comment>
<dbReference type="Gene3D" id="3.30.200.20">
    <property type="entry name" value="Phosphorylase Kinase, domain 1"/>
    <property type="match status" value="1"/>
</dbReference>
<dbReference type="PANTHER" id="PTHR33540:SF1">
    <property type="entry name" value="N-ACETYLMURAMATE_N-ACETYLGLUCOSAMINE KINASE"/>
    <property type="match status" value="1"/>
</dbReference>
<gene>
    <name evidence="4" type="ORF">WAE96_02965</name>
</gene>
<dbReference type="Gene3D" id="3.90.1200.10">
    <property type="match status" value="1"/>
</dbReference>
<evidence type="ECO:0000256" key="1">
    <source>
        <dbReference type="ARBA" id="ARBA00022741"/>
    </source>
</evidence>
<dbReference type="PANTHER" id="PTHR33540">
    <property type="entry name" value="TRNA THREONYLCARBAMOYLADENOSINE BIOSYNTHESIS PROTEIN TSAE"/>
    <property type="match status" value="1"/>
</dbReference>